<feature type="transmembrane region" description="Helical" evidence="7">
    <location>
        <begin position="124"/>
        <end position="140"/>
    </location>
</feature>
<keyword evidence="6 7" id="KW-0472">Membrane</keyword>
<comment type="caution">
    <text evidence="9">The sequence shown here is derived from an EMBL/GenBank/DDBJ whole genome shotgun (WGS) entry which is preliminary data.</text>
</comment>
<sequence>MNTGKVQLFAEIGIIIITIIWGIAFVVVKDSLDLIPPVYMVAFRFTLAAIFLAVIFVKKLRLLSKQYLLSGAVTGIFLFLGYFLQTIGLEDTQAGVSAFLTTVYVVWSPFLAWLIHKKKPEKQCVAAAFIAVAGIGLLSLNQSFQMGQGEMLTLLCGVAFALHMVFLDKFAKEQDPILLTILQMAVVAILGWVLAPVCDGKMPADMIGGDGFWQAVLYLGLLSTGVAFLLQNVAQRFIPVTTTAILLSMESVFGALFSVLLLSEHMGGRKIVGCVLLFGAVITAQVKVQRGKASWNKP</sequence>
<evidence type="ECO:0000256" key="2">
    <source>
        <dbReference type="ARBA" id="ARBA00007362"/>
    </source>
</evidence>
<evidence type="ECO:0000256" key="7">
    <source>
        <dbReference type="SAM" id="Phobius"/>
    </source>
</evidence>
<feature type="domain" description="EamA" evidence="8">
    <location>
        <begin position="9"/>
        <end position="139"/>
    </location>
</feature>
<dbReference type="InterPro" id="IPR037185">
    <property type="entry name" value="EmrE-like"/>
</dbReference>
<evidence type="ECO:0000256" key="1">
    <source>
        <dbReference type="ARBA" id="ARBA00004651"/>
    </source>
</evidence>
<evidence type="ECO:0000313" key="9">
    <source>
        <dbReference type="EMBL" id="MCU6762345.1"/>
    </source>
</evidence>
<feature type="transmembrane region" description="Helical" evidence="7">
    <location>
        <begin position="7"/>
        <end position="28"/>
    </location>
</feature>
<feature type="transmembrane region" description="Helical" evidence="7">
    <location>
        <begin position="152"/>
        <end position="170"/>
    </location>
</feature>
<evidence type="ECO:0000256" key="5">
    <source>
        <dbReference type="ARBA" id="ARBA00022989"/>
    </source>
</evidence>
<dbReference type="RefSeq" id="WP_158425060.1">
    <property type="nucleotide sequence ID" value="NZ_JAOQJQ010000003.1"/>
</dbReference>
<reference evidence="9 10" key="1">
    <citation type="journal article" date="2021" name="ISME Commun">
        <title>Automated analysis of genomic sequences facilitates high-throughput and comprehensive description of bacteria.</title>
        <authorList>
            <person name="Hitch T.C.A."/>
        </authorList>
    </citation>
    <scope>NUCLEOTIDE SEQUENCE [LARGE SCALE GENOMIC DNA]</scope>
    <source>
        <strain evidence="9 10">Sanger_109</strain>
    </source>
</reference>
<feature type="transmembrane region" description="Helical" evidence="7">
    <location>
        <begin position="67"/>
        <end position="84"/>
    </location>
</feature>
<feature type="transmembrane region" description="Helical" evidence="7">
    <location>
        <begin position="177"/>
        <end position="195"/>
    </location>
</feature>
<evidence type="ECO:0000256" key="4">
    <source>
        <dbReference type="ARBA" id="ARBA00022692"/>
    </source>
</evidence>
<dbReference type="PANTHER" id="PTHR42920:SF5">
    <property type="entry name" value="EAMA DOMAIN-CONTAINING PROTEIN"/>
    <property type="match status" value="1"/>
</dbReference>
<feature type="domain" description="EamA" evidence="8">
    <location>
        <begin position="149"/>
        <end position="282"/>
    </location>
</feature>
<feature type="transmembrane region" description="Helical" evidence="7">
    <location>
        <begin position="34"/>
        <end position="55"/>
    </location>
</feature>
<feature type="transmembrane region" description="Helical" evidence="7">
    <location>
        <begin position="237"/>
        <end position="262"/>
    </location>
</feature>
<dbReference type="Proteomes" id="UP001652442">
    <property type="component" value="Unassembled WGS sequence"/>
</dbReference>
<evidence type="ECO:0000259" key="8">
    <source>
        <dbReference type="Pfam" id="PF00892"/>
    </source>
</evidence>
<keyword evidence="3" id="KW-1003">Cell membrane</keyword>
<comment type="similarity">
    <text evidence="2">Belongs to the EamA transporter family.</text>
</comment>
<organism evidence="9 10">
    <name type="scientific">Brotonthovivens ammoniilytica</name>
    <dbReference type="NCBI Taxonomy" id="2981725"/>
    <lineage>
        <taxon>Bacteria</taxon>
        <taxon>Bacillati</taxon>
        <taxon>Bacillota</taxon>
        <taxon>Clostridia</taxon>
        <taxon>Lachnospirales</taxon>
        <taxon>Lachnospiraceae</taxon>
        <taxon>Brotonthovivens</taxon>
    </lineage>
</organism>
<dbReference type="EMBL" id="JAOQJQ010000003">
    <property type="protein sequence ID" value="MCU6762345.1"/>
    <property type="molecule type" value="Genomic_DNA"/>
</dbReference>
<comment type="subcellular location">
    <subcellularLocation>
        <location evidence="1">Cell membrane</location>
        <topology evidence="1">Multi-pass membrane protein</topology>
    </subcellularLocation>
</comment>
<dbReference type="PANTHER" id="PTHR42920">
    <property type="entry name" value="OS03G0707200 PROTEIN-RELATED"/>
    <property type="match status" value="1"/>
</dbReference>
<proteinExistence type="inferred from homology"/>
<dbReference type="Pfam" id="PF00892">
    <property type="entry name" value="EamA"/>
    <property type="match status" value="2"/>
</dbReference>
<name>A0ABT2TJI1_9FIRM</name>
<keyword evidence="10" id="KW-1185">Reference proteome</keyword>
<dbReference type="InterPro" id="IPR000620">
    <property type="entry name" value="EamA_dom"/>
</dbReference>
<dbReference type="InterPro" id="IPR051258">
    <property type="entry name" value="Diverse_Substrate_Transporter"/>
</dbReference>
<dbReference type="SUPFAM" id="SSF103481">
    <property type="entry name" value="Multidrug resistance efflux transporter EmrE"/>
    <property type="match status" value="2"/>
</dbReference>
<feature type="transmembrane region" description="Helical" evidence="7">
    <location>
        <begin position="211"/>
        <end position="230"/>
    </location>
</feature>
<evidence type="ECO:0000256" key="3">
    <source>
        <dbReference type="ARBA" id="ARBA00022475"/>
    </source>
</evidence>
<keyword evidence="4 7" id="KW-0812">Transmembrane</keyword>
<feature type="transmembrane region" description="Helical" evidence="7">
    <location>
        <begin position="96"/>
        <end position="115"/>
    </location>
</feature>
<evidence type="ECO:0000313" key="10">
    <source>
        <dbReference type="Proteomes" id="UP001652442"/>
    </source>
</evidence>
<gene>
    <name evidence="9" type="ORF">OCV88_08370</name>
</gene>
<evidence type="ECO:0000256" key="6">
    <source>
        <dbReference type="ARBA" id="ARBA00023136"/>
    </source>
</evidence>
<keyword evidence="5 7" id="KW-1133">Transmembrane helix</keyword>
<protein>
    <submittedName>
        <fullName evidence="9">DMT family transporter</fullName>
    </submittedName>
</protein>
<accession>A0ABT2TJI1</accession>